<gene>
    <name evidence="1" type="ORF">M5K25_005217</name>
</gene>
<protein>
    <submittedName>
        <fullName evidence="1">Uncharacterized protein</fullName>
    </submittedName>
</protein>
<name>A0ABD0VGW5_DENTH</name>
<dbReference type="AlphaFoldDB" id="A0ABD0VGW5"/>
<evidence type="ECO:0000313" key="1">
    <source>
        <dbReference type="EMBL" id="KAL0924394.1"/>
    </source>
</evidence>
<proteinExistence type="predicted"/>
<dbReference type="Proteomes" id="UP001552299">
    <property type="component" value="Unassembled WGS sequence"/>
</dbReference>
<evidence type="ECO:0000313" key="2">
    <source>
        <dbReference type="Proteomes" id="UP001552299"/>
    </source>
</evidence>
<sequence length="397" mass="45856">MPIFTTSQLFHGSLMVCSSSSFLITNDILTLSTDITSRWVLLEDFNCYRYSNEKSGWNLMSDSKLWDFNNLIFNIRVQDLFYVGVFVNSAWLDAFLASFYFMEMPRCLDHSPLLLCNNWMPSLRHRFLFKIFGFWDLLIDVFVVDPVGRLINDLYSRLHMLKCKIKAQPWIAFASIDSLNKKQNLLLQKIQFNLLNSQLNKYLKEVNSLLSHNMPLWVSWIIQRIRSRHNMSSINIISTSEGLVSNPKEISDAYIQHFKKLFNPSKPLLASSHSIPLGLSISILHFGNLHLKMLPLFGNFLCSIVRNIKNNVSFIINMSSTLFLYWDPWCGAEALLKMLDSSSSSTLHKDSMGDLIHSSERKNNKKFAANINNYEMAGRLIKNAILAKIVSWKSFHD</sequence>
<organism evidence="1 2">
    <name type="scientific">Dendrobium thyrsiflorum</name>
    <name type="common">Pinecone-like raceme dendrobium</name>
    <name type="synonym">Orchid</name>
    <dbReference type="NCBI Taxonomy" id="117978"/>
    <lineage>
        <taxon>Eukaryota</taxon>
        <taxon>Viridiplantae</taxon>
        <taxon>Streptophyta</taxon>
        <taxon>Embryophyta</taxon>
        <taxon>Tracheophyta</taxon>
        <taxon>Spermatophyta</taxon>
        <taxon>Magnoliopsida</taxon>
        <taxon>Liliopsida</taxon>
        <taxon>Asparagales</taxon>
        <taxon>Orchidaceae</taxon>
        <taxon>Epidendroideae</taxon>
        <taxon>Malaxideae</taxon>
        <taxon>Dendrobiinae</taxon>
        <taxon>Dendrobium</taxon>
    </lineage>
</organism>
<comment type="caution">
    <text evidence="1">The sequence shown here is derived from an EMBL/GenBank/DDBJ whole genome shotgun (WGS) entry which is preliminary data.</text>
</comment>
<keyword evidence="2" id="KW-1185">Reference proteome</keyword>
<reference evidence="1 2" key="1">
    <citation type="journal article" date="2024" name="Plant Biotechnol. J.">
        <title>Dendrobium thyrsiflorum genome and its molecular insights into genes involved in important horticultural traits.</title>
        <authorList>
            <person name="Chen B."/>
            <person name="Wang J.Y."/>
            <person name="Zheng P.J."/>
            <person name="Li K.L."/>
            <person name="Liang Y.M."/>
            <person name="Chen X.F."/>
            <person name="Zhang C."/>
            <person name="Zhao X."/>
            <person name="He X."/>
            <person name="Zhang G.Q."/>
            <person name="Liu Z.J."/>
            <person name="Xu Q."/>
        </authorList>
    </citation>
    <scope>NUCLEOTIDE SEQUENCE [LARGE SCALE GENOMIC DNA]</scope>
    <source>
        <strain evidence="1">GZMU011</strain>
    </source>
</reference>
<dbReference type="EMBL" id="JANQDX010000005">
    <property type="protein sequence ID" value="KAL0924394.1"/>
    <property type="molecule type" value="Genomic_DNA"/>
</dbReference>
<accession>A0ABD0VGW5</accession>